<evidence type="ECO:0000313" key="2">
    <source>
        <dbReference type="Proteomes" id="UP000003017"/>
    </source>
</evidence>
<comment type="caution">
    <text evidence="1">The sequence shown here is derived from an EMBL/GenBank/DDBJ whole genome shotgun (WGS) entry which is preliminary data.</text>
</comment>
<reference evidence="1 2" key="2">
    <citation type="submission" date="2010-08" db="EMBL/GenBank/DDBJ databases">
        <title>The Genome Sequence of Vibrio cholerae strain 2740-80.</title>
        <authorList>
            <consortium name="The Broad Institute Genome Sequencing Platform"/>
            <person name="Colwell R."/>
            <person name="Young S.K."/>
            <person name="Zeng Q."/>
            <person name="Alvarado L."/>
            <person name="Berlin A."/>
            <person name="Chapman S."/>
            <person name="Chen Z."/>
            <person name="Freedman E."/>
            <person name="Gellesch M."/>
            <person name="Goldberg J."/>
            <person name="Griggs A."/>
            <person name="Gujja S."/>
            <person name="Heilman E."/>
            <person name="Heiman D."/>
            <person name="Howarth C."/>
            <person name="Larson L."/>
            <person name="Mehta T."/>
            <person name="Neiman D.N."/>
            <person name="Park D."/>
            <person name="Pearson M."/>
            <person name="Roberts A."/>
            <person name="Saif S."/>
            <person name="Shenoy N."/>
            <person name="Sisk P."/>
            <person name="Stolte C."/>
            <person name="Sykes S."/>
            <person name="White J."/>
            <person name="Yandava C."/>
            <person name="Borodovsky M."/>
            <person name="Heidelberg J."/>
            <person name="Haas B."/>
            <person name="Nusbaum C."/>
            <person name="Birren B."/>
        </authorList>
    </citation>
    <scope>NUCLEOTIDE SEQUENCE [LARGE SCALE GENOMIC DNA]</scope>
    <source>
        <strain evidence="1 2">2740-80</strain>
    </source>
</reference>
<organism evidence="1 2">
    <name type="scientific">Vibrio cholerae 2740-80</name>
    <dbReference type="NCBI Taxonomy" id="412614"/>
    <lineage>
        <taxon>Bacteria</taxon>
        <taxon>Pseudomonadati</taxon>
        <taxon>Pseudomonadota</taxon>
        <taxon>Gammaproteobacteria</taxon>
        <taxon>Vibrionales</taxon>
        <taxon>Vibrionaceae</taxon>
        <taxon>Vibrio</taxon>
    </lineage>
</organism>
<accession>A0A0K9UQ44</accession>
<reference evidence="1 2" key="1">
    <citation type="submission" date="2007-01" db="EMBL/GenBank/DDBJ databases">
        <authorList>
            <person name="Kobayashi T."/>
            <person name="Suzuki M."/>
            <person name="Inoue H."/>
            <person name="Itai R.N."/>
            <person name="Takahashi M."/>
            <person name="Nakanishi H."/>
            <person name="Mori S."/>
            <person name="Nishizawa N.K."/>
        </authorList>
    </citation>
    <scope>NUCLEOTIDE SEQUENCE [LARGE SCALE GENOMIC DNA]</scope>
    <source>
        <strain evidence="1 2">2740-80</strain>
    </source>
</reference>
<dbReference type="EMBL" id="AAUT02000021">
    <property type="protein sequence ID" value="KNA58008.1"/>
    <property type="molecule type" value="Genomic_DNA"/>
</dbReference>
<gene>
    <name evidence="1" type="ORF">VC274080_022640</name>
</gene>
<evidence type="ECO:0000313" key="1">
    <source>
        <dbReference type="EMBL" id="KNA58008.1"/>
    </source>
</evidence>
<dbReference type="AlphaFoldDB" id="A0A0K9UQ44"/>
<proteinExistence type="predicted"/>
<dbReference type="Proteomes" id="UP000003017">
    <property type="component" value="Unassembled WGS sequence"/>
</dbReference>
<sequence length="65" mass="7394">MTKLILKFSITDEDDGQQSLSLGWQIESGENEIMNELAERVRDDVLAKLKSIIEKIDEGKNHAIH</sequence>
<protein>
    <submittedName>
        <fullName evidence="1">Uncharacterized protein</fullName>
    </submittedName>
</protein>
<name>A0A0K9UQ44_VIBCL</name>